<dbReference type="Pfam" id="PF13560">
    <property type="entry name" value="HTH_31"/>
    <property type="match status" value="1"/>
</dbReference>
<dbReference type="Proteomes" id="UP000275401">
    <property type="component" value="Unassembled WGS sequence"/>
</dbReference>
<accession>A0A3M8X324</accession>
<dbReference type="Pfam" id="PF17765">
    <property type="entry name" value="MLTR_LBD"/>
    <property type="match status" value="1"/>
</dbReference>
<dbReference type="InterPro" id="IPR041413">
    <property type="entry name" value="MLTR_LBD"/>
</dbReference>
<dbReference type="Gene3D" id="1.10.260.40">
    <property type="entry name" value="lambda repressor-like DNA-binding domains"/>
    <property type="match status" value="1"/>
</dbReference>
<evidence type="ECO:0000313" key="2">
    <source>
        <dbReference type="EMBL" id="RNG36044.1"/>
    </source>
</evidence>
<dbReference type="SUPFAM" id="SSF47413">
    <property type="entry name" value="lambda repressor-like DNA-binding domains"/>
    <property type="match status" value="1"/>
</dbReference>
<feature type="domain" description="HTH cro/C1-type" evidence="1">
    <location>
        <begin position="37"/>
        <end position="84"/>
    </location>
</feature>
<evidence type="ECO:0000259" key="1">
    <source>
        <dbReference type="PROSITE" id="PS50943"/>
    </source>
</evidence>
<protein>
    <submittedName>
        <fullName evidence="2">XRE family transcriptional regulator</fullName>
    </submittedName>
</protein>
<dbReference type="InterPro" id="IPR010982">
    <property type="entry name" value="Lambda_DNA-bd_dom_sf"/>
</dbReference>
<dbReference type="PANTHER" id="PTHR35010">
    <property type="entry name" value="BLL4672 PROTEIN-RELATED"/>
    <property type="match status" value="1"/>
</dbReference>
<keyword evidence="3" id="KW-1185">Reference proteome</keyword>
<dbReference type="EMBL" id="RIBZ01000047">
    <property type="protein sequence ID" value="RNG36044.1"/>
    <property type="molecule type" value="Genomic_DNA"/>
</dbReference>
<gene>
    <name evidence="2" type="ORF">EEJ42_03565</name>
</gene>
<evidence type="ECO:0000313" key="3">
    <source>
        <dbReference type="Proteomes" id="UP000275401"/>
    </source>
</evidence>
<dbReference type="AlphaFoldDB" id="A0A3M8X324"/>
<dbReference type="GO" id="GO:0003677">
    <property type="term" value="F:DNA binding"/>
    <property type="evidence" value="ECO:0007669"/>
    <property type="project" value="InterPro"/>
</dbReference>
<reference evidence="2 3" key="1">
    <citation type="submission" date="2018-11" db="EMBL/GenBank/DDBJ databases">
        <title>The Potential of Streptomyces as Biocontrol Agents against the Tomato grey mould, Botrytis cinerea (Gray mold) Frontiers in Microbiology.</title>
        <authorList>
            <person name="Li D."/>
        </authorList>
    </citation>
    <scope>NUCLEOTIDE SEQUENCE [LARGE SCALE GENOMIC DNA]</scope>
    <source>
        <strain evidence="2 3">NEAU-LD23</strain>
    </source>
</reference>
<organism evidence="2 3">
    <name type="scientific">Streptomyces botrytidirepellens</name>
    <dbReference type="NCBI Taxonomy" id="2486417"/>
    <lineage>
        <taxon>Bacteria</taxon>
        <taxon>Bacillati</taxon>
        <taxon>Actinomycetota</taxon>
        <taxon>Actinomycetes</taxon>
        <taxon>Kitasatosporales</taxon>
        <taxon>Streptomycetaceae</taxon>
        <taxon>Streptomyces</taxon>
    </lineage>
</organism>
<dbReference type="CDD" id="cd00093">
    <property type="entry name" value="HTH_XRE"/>
    <property type="match status" value="1"/>
</dbReference>
<dbReference type="InterPro" id="IPR001387">
    <property type="entry name" value="Cro/C1-type_HTH"/>
</dbReference>
<dbReference type="SMART" id="SM00530">
    <property type="entry name" value="HTH_XRE"/>
    <property type="match status" value="1"/>
</dbReference>
<dbReference type="RefSeq" id="WP_123098556.1">
    <property type="nucleotide sequence ID" value="NZ_RIBZ01000047.1"/>
</dbReference>
<name>A0A3M8X324_9ACTN</name>
<comment type="caution">
    <text evidence="2">The sequence shown here is derived from an EMBL/GenBank/DDBJ whole genome shotgun (WGS) entry which is preliminary data.</text>
</comment>
<dbReference type="Gene3D" id="3.30.450.180">
    <property type="match status" value="1"/>
</dbReference>
<sequence>MNKTNQELADFLRRARSQIDPARAGLPPDGRVRRVPGLRREEVARLVGVSTDYYARLEQGRRITPSAAVVEAIGRALGLDAAGRAHLNDLIGLTSTSTPRRTHDVQRVRPGLYQLLGALDGEPALILGRRTDVLAANRMAKALFTDFDQLPAAHRNYARWMFLDGDARALFLDWPDQARAAVESLRFEVGRNPDDRATTDLVTELRAHSREFDQWWEQHRVHQRTHGSKRLRHNLVGDLTVEYETLTLPGDPETTLFIYTTEPESPSRRAIDILASWTATTPTLEPNPNITEQYRCGCRKVRPR</sequence>
<proteinExistence type="predicted"/>
<dbReference type="PROSITE" id="PS50943">
    <property type="entry name" value="HTH_CROC1"/>
    <property type="match status" value="1"/>
</dbReference>
<dbReference type="PANTHER" id="PTHR35010:SF2">
    <property type="entry name" value="BLL4672 PROTEIN"/>
    <property type="match status" value="1"/>
</dbReference>